<organism evidence="1 2">
    <name type="scientific">Sphingomonas psychrotolerans</name>
    <dbReference type="NCBI Taxonomy" id="1327635"/>
    <lineage>
        <taxon>Bacteria</taxon>
        <taxon>Pseudomonadati</taxon>
        <taxon>Pseudomonadota</taxon>
        <taxon>Alphaproteobacteria</taxon>
        <taxon>Sphingomonadales</taxon>
        <taxon>Sphingomonadaceae</taxon>
        <taxon>Sphingomonas</taxon>
    </lineage>
</organism>
<evidence type="ECO:0000313" key="2">
    <source>
        <dbReference type="Proteomes" id="UP000229081"/>
    </source>
</evidence>
<dbReference type="EMBL" id="CP024923">
    <property type="protein sequence ID" value="ATY32937.1"/>
    <property type="molecule type" value="Genomic_DNA"/>
</dbReference>
<accession>A0A2K8MGE2</accession>
<dbReference type="KEGG" id="sphc:CVN68_13975"/>
<dbReference type="AlphaFoldDB" id="A0A2K8MGE2"/>
<proteinExistence type="predicted"/>
<protein>
    <submittedName>
        <fullName evidence="1">Uncharacterized protein</fullName>
    </submittedName>
</protein>
<dbReference type="Proteomes" id="UP000229081">
    <property type="component" value="Chromosome"/>
</dbReference>
<name>A0A2K8MGE2_9SPHN</name>
<sequence length="71" mass="7327">MSATFISASDIGSCFSARVERNDIGMFTELFRPGESGRCGGVVCGAPSSLSQTLAVMPKVAIVPAREFAAA</sequence>
<evidence type="ECO:0000313" key="1">
    <source>
        <dbReference type="EMBL" id="ATY32937.1"/>
    </source>
</evidence>
<reference evidence="1 2" key="1">
    <citation type="submission" date="2017-11" db="EMBL/GenBank/DDBJ databases">
        <title>Complete genome sequence of Sphingomonas sp. Strain Cra20, a psychrotolerant potential plant growth promoting rhizobacteria.</title>
        <authorList>
            <person name="Luo Y."/>
        </authorList>
    </citation>
    <scope>NUCLEOTIDE SEQUENCE [LARGE SCALE GENOMIC DNA]</scope>
    <source>
        <strain evidence="1 2">Cra20</strain>
    </source>
</reference>
<keyword evidence="2" id="KW-1185">Reference proteome</keyword>
<gene>
    <name evidence="1" type="ORF">CVN68_13975</name>
</gene>